<sequence length="116" mass="12701">METTEVASAHRRSASTPSIKDNPCGFPFIDNNNHSCAKCESSPVAWRCTSCAFPNKDVSNVHAMLIQFLAANRHAGVDDRSVATHREQVVDEGDPTRLHASDLATIGLGLDPRFYF</sequence>
<evidence type="ECO:0000256" key="1">
    <source>
        <dbReference type="SAM" id="MobiDB-lite"/>
    </source>
</evidence>
<reference evidence="3" key="1">
    <citation type="submission" date="2016-11" db="UniProtKB">
        <authorList>
            <consortium name="WormBaseParasite"/>
        </authorList>
    </citation>
    <scope>IDENTIFICATION</scope>
</reference>
<keyword evidence="2" id="KW-1185">Reference proteome</keyword>
<accession>A0A1I8AEQ6</accession>
<dbReference type="WBParaSite" id="L893_g47.t1">
    <property type="protein sequence ID" value="L893_g47.t1"/>
    <property type="gene ID" value="L893_g47"/>
</dbReference>
<evidence type="ECO:0000313" key="2">
    <source>
        <dbReference type="Proteomes" id="UP000095287"/>
    </source>
</evidence>
<evidence type="ECO:0000313" key="3">
    <source>
        <dbReference type="WBParaSite" id="L893_g47.t1"/>
    </source>
</evidence>
<protein>
    <submittedName>
        <fullName evidence="3">RanBP2-type domain-containing protein</fullName>
    </submittedName>
</protein>
<proteinExistence type="predicted"/>
<feature type="region of interest" description="Disordered" evidence="1">
    <location>
        <begin position="1"/>
        <end position="23"/>
    </location>
</feature>
<dbReference type="AlphaFoldDB" id="A0A1I8AEQ6"/>
<dbReference type="Proteomes" id="UP000095287">
    <property type="component" value="Unplaced"/>
</dbReference>
<organism evidence="2 3">
    <name type="scientific">Steinernema glaseri</name>
    <dbReference type="NCBI Taxonomy" id="37863"/>
    <lineage>
        <taxon>Eukaryota</taxon>
        <taxon>Metazoa</taxon>
        <taxon>Ecdysozoa</taxon>
        <taxon>Nematoda</taxon>
        <taxon>Chromadorea</taxon>
        <taxon>Rhabditida</taxon>
        <taxon>Tylenchina</taxon>
        <taxon>Panagrolaimomorpha</taxon>
        <taxon>Strongyloidoidea</taxon>
        <taxon>Steinernematidae</taxon>
        <taxon>Steinernema</taxon>
    </lineage>
</organism>
<name>A0A1I8AEQ6_9BILA</name>